<comment type="function">
    <text evidence="7">Catalyzes the addition of meso-diaminopimelic acid to the nucleotide precursor UDP-N-acetylmuramoyl-L-alanyl-D-glutamate (UMAG) in the biosynthesis of bacterial cell-wall peptidoglycan.</text>
</comment>
<keyword evidence="4 7" id="KW-0573">Peptidoglycan synthesis</keyword>
<feature type="binding site" evidence="7">
    <location>
        <position position="180"/>
    </location>
    <ligand>
        <name>UDP-N-acetyl-alpha-D-muramoyl-L-alanyl-D-glutamate</name>
        <dbReference type="ChEBI" id="CHEBI:83900"/>
    </ligand>
</feature>
<dbReference type="SUPFAM" id="SSF53623">
    <property type="entry name" value="MurD-like peptide ligases, catalytic domain"/>
    <property type="match status" value="1"/>
</dbReference>
<feature type="binding site" evidence="7">
    <location>
        <position position="386"/>
    </location>
    <ligand>
        <name>meso-2,6-diaminopimelate</name>
        <dbReference type="ChEBI" id="CHEBI:57791"/>
    </ligand>
</feature>
<protein>
    <recommendedName>
        <fullName evidence="7">UDP-N-acetylmuramoyl-L-alanyl-D-glutamate--2,6-diaminopimelate ligase</fullName>
        <ecNumber evidence="7">6.3.2.13</ecNumber>
    </recommendedName>
    <alternativeName>
        <fullName evidence="7">Meso-A2pm-adding enzyme</fullName>
    </alternativeName>
    <alternativeName>
        <fullName evidence="7">Meso-diaminopimelate-adding enzyme</fullName>
    </alternativeName>
    <alternativeName>
        <fullName evidence="7">UDP-MurNAc-L-Ala-D-Glu:meso-diaminopimelate ligase</fullName>
    </alternativeName>
    <alternativeName>
        <fullName evidence="7">UDP-MurNAc-tripeptide synthetase</fullName>
    </alternativeName>
    <alternativeName>
        <fullName evidence="7">UDP-N-acetylmuramyl-tripeptide synthetase</fullName>
    </alternativeName>
</protein>
<comment type="cofactor">
    <cofactor evidence="7">
        <name>Mg(2+)</name>
        <dbReference type="ChEBI" id="CHEBI:18420"/>
    </cofactor>
</comment>
<dbReference type="Proteomes" id="UP000422108">
    <property type="component" value="Chromosome"/>
</dbReference>
<feature type="domain" description="Mur ligase N-terminal catalytic" evidence="9">
    <location>
        <begin position="26"/>
        <end position="97"/>
    </location>
</feature>
<dbReference type="SUPFAM" id="SSF63418">
    <property type="entry name" value="MurE/MurF N-terminal domain"/>
    <property type="match status" value="1"/>
</dbReference>
<dbReference type="InterPro" id="IPR013221">
    <property type="entry name" value="Mur_ligase_cen"/>
</dbReference>
<dbReference type="Pfam" id="PF02875">
    <property type="entry name" value="Mur_ligase_C"/>
    <property type="match status" value="1"/>
</dbReference>
<dbReference type="NCBIfam" id="NF001124">
    <property type="entry name" value="PRK00139.1-2"/>
    <property type="match status" value="1"/>
</dbReference>
<dbReference type="PANTHER" id="PTHR23135">
    <property type="entry name" value="MUR LIGASE FAMILY MEMBER"/>
    <property type="match status" value="1"/>
</dbReference>
<dbReference type="Gene3D" id="3.40.1190.10">
    <property type="entry name" value="Mur-like, catalytic domain"/>
    <property type="match status" value="1"/>
</dbReference>
<dbReference type="GO" id="GO:0008360">
    <property type="term" value="P:regulation of cell shape"/>
    <property type="evidence" value="ECO:0007669"/>
    <property type="project" value="UniProtKB-KW"/>
</dbReference>
<evidence type="ECO:0000259" key="9">
    <source>
        <dbReference type="Pfam" id="PF01225"/>
    </source>
</evidence>
<proteinExistence type="inferred from homology"/>
<feature type="short sequence motif" description="Meso-diaminopimelate recognition motif" evidence="7">
    <location>
        <begin position="410"/>
        <end position="413"/>
    </location>
</feature>
<dbReference type="GO" id="GO:0008765">
    <property type="term" value="F:UDP-N-acetylmuramoylalanyl-D-glutamate-2,6-diaminopimelate ligase activity"/>
    <property type="evidence" value="ECO:0007669"/>
    <property type="project" value="UniProtKB-UniRule"/>
</dbReference>
<keyword evidence="7" id="KW-0067">ATP-binding</keyword>
<accession>A0A5K8AG10</accession>
<feature type="binding site" evidence="7">
    <location>
        <begin position="153"/>
        <end position="154"/>
    </location>
    <ligand>
        <name>UDP-N-acetyl-alpha-D-muramoyl-L-alanyl-D-glutamate</name>
        <dbReference type="ChEBI" id="CHEBI:83900"/>
    </ligand>
</feature>
<dbReference type="InterPro" id="IPR004101">
    <property type="entry name" value="Mur_ligase_C"/>
</dbReference>
<dbReference type="InterPro" id="IPR000713">
    <property type="entry name" value="Mur_ligase_N"/>
</dbReference>
<evidence type="ECO:0000256" key="6">
    <source>
        <dbReference type="ARBA" id="ARBA00023316"/>
    </source>
</evidence>
<dbReference type="InterPro" id="IPR005761">
    <property type="entry name" value="UDP-N-AcMur-Glu-dNH2Pim_ligase"/>
</dbReference>
<evidence type="ECO:0000256" key="7">
    <source>
        <dbReference type="HAMAP-Rule" id="MF_00208"/>
    </source>
</evidence>
<dbReference type="UniPathway" id="UPA00219"/>
<keyword evidence="13" id="KW-1185">Reference proteome</keyword>
<dbReference type="Pfam" id="PF01225">
    <property type="entry name" value="Mur_ligase"/>
    <property type="match status" value="1"/>
</dbReference>
<dbReference type="InterPro" id="IPR036565">
    <property type="entry name" value="Mur-like_cat_sf"/>
</dbReference>
<dbReference type="GO" id="GO:0005524">
    <property type="term" value="F:ATP binding"/>
    <property type="evidence" value="ECO:0007669"/>
    <property type="project" value="UniProtKB-UniRule"/>
</dbReference>
<dbReference type="NCBIfam" id="TIGR01085">
    <property type="entry name" value="murE"/>
    <property type="match status" value="1"/>
</dbReference>
<keyword evidence="5 7" id="KW-0131">Cell cycle</keyword>
<keyword evidence="7" id="KW-0963">Cytoplasm</keyword>
<evidence type="ECO:0000313" key="13">
    <source>
        <dbReference type="Proteomes" id="UP000422108"/>
    </source>
</evidence>
<comment type="caution">
    <text evidence="7">Lacks conserved residue(s) required for the propagation of feature annotation.</text>
</comment>
<dbReference type="SUPFAM" id="SSF53244">
    <property type="entry name" value="MurD-like peptide ligases, peptide-binding domain"/>
    <property type="match status" value="1"/>
</dbReference>
<dbReference type="GO" id="GO:0009252">
    <property type="term" value="P:peptidoglycan biosynthetic process"/>
    <property type="evidence" value="ECO:0007669"/>
    <property type="project" value="UniProtKB-UniRule"/>
</dbReference>
<evidence type="ECO:0000256" key="1">
    <source>
        <dbReference type="ARBA" id="ARBA00005898"/>
    </source>
</evidence>
<evidence type="ECO:0000256" key="3">
    <source>
        <dbReference type="ARBA" id="ARBA00022960"/>
    </source>
</evidence>
<evidence type="ECO:0000256" key="5">
    <source>
        <dbReference type="ARBA" id="ARBA00023306"/>
    </source>
</evidence>
<evidence type="ECO:0000256" key="4">
    <source>
        <dbReference type="ARBA" id="ARBA00022984"/>
    </source>
</evidence>
<evidence type="ECO:0000259" key="10">
    <source>
        <dbReference type="Pfam" id="PF02875"/>
    </source>
</evidence>
<feature type="binding site" evidence="7">
    <location>
        <position position="481"/>
    </location>
    <ligand>
        <name>meso-2,6-diaminopimelate</name>
        <dbReference type="ChEBI" id="CHEBI:57791"/>
    </ligand>
</feature>
<keyword evidence="6 7" id="KW-0961">Cell wall biogenesis/degradation</keyword>
<dbReference type="InterPro" id="IPR036615">
    <property type="entry name" value="Mur_ligase_C_dom_sf"/>
</dbReference>
<dbReference type="Pfam" id="PF08245">
    <property type="entry name" value="Mur_ligase_M"/>
    <property type="match status" value="1"/>
</dbReference>
<dbReference type="PANTHER" id="PTHR23135:SF4">
    <property type="entry name" value="UDP-N-ACETYLMURAMOYL-L-ALANYL-D-GLUTAMATE--2,6-DIAMINOPIMELATE LIGASE MURE HOMOLOG, CHLOROPLASTIC"/>
    <property type="match status" value="1"/>
</dbReference>
<keyword evidence="7" id="KW-0460">Magnesium</keyword>
<keyword evidence="7 12" id="KW-0436">Ligase</keyword>
<dbReference type="EC" id="6.3.2.13" evidence="7"/>
<feature type="modified residue" description="N6-carboxylysine" evidence="7">
    <location>
        <position position="220"/>
    </location>
</feature>
<feature type="binding site" evidence="7">
    <location>
        <begin position="111"/>
        <end position="117"/>
    </location>
    <ligand>
        <name>ATP</name>
        <dbReference type="ChEBI" id="CHEBI:30616"/>
    </ligand>
</feature>
<comment type="PTM">
    <text evidence="7">Carboxylation is probably crucial for Mg(2+) binding and, consequently, for the gamma-phosphate positioning of ATP.</text>
</comment>
<dbReference type="AlphaFoldDB" id="A0A5K8AG10"/>
<feature type="domain" description="Mur ligase C-terminal" evidence="10">
    <location>
        <begin position="337"/>
        <end position="479"/>
    </location>
</feature>
<dbReference type="NCBIfam" id="NF001126">
    <property type="entry name" value="PRK00139.1-4"/>
    <property type="match status" value="1"/>
</dbReference>
<keyword evidence="7" id="KW-0547">Nucleotide-binding</keyword>
<name>A0A5K8AG10_9BACT</name>
<dbReference type="InterPro" id="IPR035911">
    <property type="entry name" value="MurE/MurF_N"/>
</dbReference>
<feature type="binding site" evidence="7">
    <location>
        <begin position="410"/>
        <end position="413"/>
    </location>
    <ligand>
        <name>meso-2,6-diaminopimelate</name>
        <dbReference type="ChEBI" id="CHEBI:57791"/>
    </ligand>
</feature>
<dbReference type="GO" id="GO:0000287">
    <property type="term" value="F:magnesium ion binding"/>
    <property type="evidence" value="ECO:0007669"/>
    <property type="project" value="UniProtKB-UniRule"/>
</dbReference>
<keyword evidence="2 7" id="KW-0132">Cell division</keyword>
<dbReference type="Gene3D" id="3.90.190.20">
    <property type="entry name" value="Mur ligase, C-terminal domain"/>
    <property type="match status" value="1"/>
</dbReference>
<feature type="binding site" evidence="7">
    <location>
        <position position="477"/>
    </location>
    <ligand>
        <name>meso-2,6-diaminopimelate</name>
        <dbReference type="ChEBI" id="CHEBI:57791"/>
    </ligand>
</feature>
<dbReference type="HAMAP" id="MF_00208">
    <property type="entry name" value="MurE"/>
    <property type="match status" value="1"/>
</dbReference>
<comment type="subcellular location">
    <subcellularLocation>
        <location evidence="7 8">Cytoplasm</location>
    </subcellularLocation>
</comment>
<feature type="binding site" evidence="7">
    <location>
        <position position="33"/>
    </location>
    <ligand>
        <name>UDP-N-acetyl-alpha-D-muramoyl-L-alanyl-D-glutamate</name>
        <dbReference type="ChEBI" id="CHEBI:83900"/>
    </ligand>
</feature>
<sequence length="511" mass="54519">MKLAKLTNGLTVVSTTGAPAGIDPVVTAVCYDSRQVIPGAVFVAIEGFSVDGHRFIPDAVARGAVAVVCRQPVSVDAAVVRVADPRAALARLACRFYGHPARQLTLVGVTGTSGKTTVTYLLEQILAQAGRSVGVVGTINYRYAGKVFANPVTTPESADLQAIFRQMVDSGVTHAVMEVSSHALDLSRVDGCNFDVAVFTNLSHDHLDYHETMQNYWQIKQRLFLQYLKPADRQHPVRSVVNADDAHGRELAERLGTTAFRTSTGDGGDIRPVAVIRDLAGIRGQISTPAGTIDFDSPLVGDFNLENILAATGAALALGIDPASIAAGINTNACVPGRLERITEGGERFIFVDYSHKPDALENAIDALRRLTTGRLITVFGCGGDRDRTKRPVMGEIAAQRSDLTVITSDNPRSEDPLAIIDAIETGVRRFCDRRLSAGTLARAETGKAYLVEADRRAAISLAIGAARAGDTVLIAGKGHETYQILAGETIHFDDREVAREVLAATARRGA</sequence>
<dbReference type="Gene3D" id="3.40.1390.10">
    <property type="entry name" value="MurE/MurF, N-terminal domain"/>
    <property type="match status" value="1"/>
</dbReference>
<comment type="similarity">
    <text evidence="1 7">Belongs to the MurCDEF family. MurE subfamily.</text>
</comment>
<feature type="binding site" evidence="7">
    <location>
        <position position="188"/>
    </location>
    <ligand>
        <name>UDP-N-acetyl-alpha-D-muramoyl-L-alanyl-D-glutamate</name>
        <dbReference type="ChEBI" id="CHEBI:83900"/>
    </ligand>
</feature>
<organism evidence="12 13">
    <name type="scientific">Desulfosarcina ovata subsp. ovata</name>
    <dbReference type="NCBI Taxonomy" id="2752305"/>
    <lineage>
        <taxon>Bacteria</taxon>
        <taxon>Pseudomonadati</taxon>
        <taxon>Thermodesulfobacteriota</taxon>
        <taxon>Desulfobacteria</taxon>
        <taxon>Desulfobacterales</taxon>
        <taxon>Desulfosarcinaceae</taxon>
        <taxon>Desulfosarcina</taxon>
    </lineage>
</organism>
<feature type="domain" description="Mur ligase central" evidence="11">
    <location>
        <begin position="109"/>
        <end position="315"/>
    </location>
</feature>
<dbReference type="GO" id="GO:0071555">
    <property type="term" value="P:cell wall organization"/>
    <property type="evidence" value="ECO:0007669"/>
    <property type="project" value="UniProtKB-KW"/>
</dbReference>
<dbReference type="GO" id="GO:0005737">
    <property type="term" value="C:cytoplasm"/>
    <property type="evidence" value="ECO:0007669"/>
    <property type="project" value="UniProtKB-SubCell"/>
</dbReference>
<dbReference type="EMBL" id="AP021879">
    <property type="protein sequence ID" value="BBO91632.1"/>
    <property type="molecule type" value="Genomic_DNA"/>
</dbReference>
<keyword evidence="3 7" id="KW-0133">Cell shape</keyword>
<dbReference type="GO" id="GO:0051301">
    <property type="term" value="P:cell division"/>
    <property type="evidence" value="ECO:0007669"/>
    <property type="project" value="UniProtKB-KW"/>
</dbReference>
<evidence type="ECO:0000313" key="12">
    <source>
        <dbReference type="EMBL" id="BBO91632.1"/>
    </source>
</evidence>
<gene>
    <name evidence="7 12" type="primary">murE</name>
    <name evidence="12" type="ORF">DSCOOX_48120</name>
</gene>
<evidence type="ECO:0000256" key="2">
    <source>
        <dbReference type="ARBA" id="ARBA00022618"/>
    </source>
</evidence>
<comment type="pathway">
    <text evidence="7 8">Cell wall biogenesis; peptidoglycan biosynthesis.</text>
</comment>
<comment type="catalytic activity">
    <reaction evidence="7">
        <text>UDP-N-acetyl-alpha-D-muramoyl-L-alanyl-D-glutamate + meso-2,6-diaminopimelate + ATP = UDP-N-acetyl-alpha-D-muramoyl-L-alanyl-gamma-D-glutamyl-meso-2,6-diaminopimelate + ADP + phosphate + H(+)</text>
        <dbReference type="Rhea" id="RHEA:23676"/>
        <dbReference type="ChEBI" id="CHEBI:15378"/>
        <dbReference type="ChEBI" id="CHEBI:30616"/>
        <dbReference type="ChEBI" id="CHEBI:43474"/>
        <dbReference type="ChEBI" id="CHEBI:57791"/>
        <dbReference type="ChEBI" id="CHEBI:83900"/>
        <dbReference type="ChEBI" id="CHEBI:83905"/>
        <dbReference type="ChEBI" id="CHEBI:456216"/>
        <dbReference type="EC" id="6.3.2.13"/>
    </reaction>
</comment>
<evidence type="ECO:0000259" key="11">
    <source>
        <dbReference type="Pfam" id="PF08245"/>
    </source>
</evidence>
<dbReference type="RefSeq" id="WP_155312516.1">
    <property type="nucleotide sequence ID" value="NZ_AP021879.1"/>
</dbReference>
<reference evidence="12 13" key="1">
    <citation type="submission" date="2019-11" db="EMBL/GenBank/DDBJ databases">
        <title>Comparative genomics of hydrocarbon-degrading Desulfosarcina strains.</title>
        <authorList>
            <person name="Watanabe M."/>
            <person name="Kojima H."/>
            <person name="Fukui M."/>
        </authorList>
    </citation>
    <scope>NUCLEOTIDE SEQUENCE [LARGE SCALE GENOMIC DNA]</scope>
    <source>
        <strain evidence="13">oXyS1</strain>
    </source>
</reference>
<evidence type="ECO:0000256" key="8">
    <source>
        <dbReference type="RuleBase" id="RU004135"/>
    </source>
</evidence>